<accession>H8I4X0</accession>
<proteinExistence type="predicted"/>
<evidence type="ECO:0000313" key="1">
    <source>
        <dbReference type="EMBL" id="AFD01064.1"/>
    </source>
</evidence>
<protein>
    <submittedName>
        <fullName evidence="1">Uncharacterized protein</fullName>
    </submittedName>
</protein>
<dbReference type="AlphaFoldDB" id="H8I4X0"/>
<dbReference type="KEGG" id="mez:Mtc_2331"/>
<dbReference type="Proteomes" id="UP000005233">
    <property type="component" value="Chromosome"/>
</dbReference>
<sequence length="128" mass="12717">MGGIGDAGPHDAMPAGVGVGGAGVGVGAGGASICLDEPPAFMVAVGEGVTVEFSGAVTFSGRSTMAGLMPAGTSIVGIMVGDGSGAIACWLKYNKISMASDDKTTIKMINALRFMITLPKDHHIGTYL</sequence>
<dbReference type="STRING" id="1041930.Mtc_2331"/>
<dbReference type="HOGENOM" id="CLU_1954658_0_0_2"/>
<keyword evidence="2" id="KW-1185">Reference proteome</keyword>
<name>H8I4X0_METCZ</name>
<evidence type="ECO:0000313" key="2">
    <source>
        <dbReference type="Proteomes" id="UP000005233"/>
    </source>
</evidence>
<reference evidence="1 2" key="1">
    <citation type="journal article" date="2012" name="J. Bacteriol.">
        <title>Complete genome sequence of a thermophilic methanogen, Methanocella conradii HZ254, isolated from Chinese rice field soil.</title>
        <authorList>
            <person name="Lu Z."/>
            <person name="Lu Y."/>
        </authorList>
    </citation>
    <scope>NUCLEOTIDE SEQUENCE [LARGE SCALE GENOMIC DNA]</scope>
    <source>
        <strain evidence="2">DSM 24694 / JCM 17849 / CGMCC 1.5162 / HZ254</strain>
    </source>
</reference>
<organism evidence="1 2">
    <name type="scientific">Methanocella conradii (strain DSM 24694 / JCM 17849 / CGMCC 1.5162 / HZ254)</name>
    <dbReference type="NCBI Taxonomy" id="1041930"/>
    <lineage>
        <taxon>Archaea</taxon>
        <taxon>Methanobacteriati</taxon>
        <taxon>Methanobacteriota</taxon>
        <taxon>Stenosarchaea group</taxon>
        <taxon>Methanomicrobia</taxon>
        <taxon>Methanocellales</taxon>
        <taxon>Methanocellaceae</taxon>
        <taxon>Methanocella</taxon>
    </lineage>
</organism>
<dbReference type="EMBL" id="CP003243">
    <property type="protein sequence ID" value="AFD01064.1"/>
    <property type="molecule type" value="Genomic_DNA"/>
</dbReference>
<gene>
    <name evidence="1" type="ordered locus">Mtc_2331</name>
</gene>